<dbReference type="EMBL" id="CAJVPK010000032">
    <property type="protein sequence ID" value="CAG8435470.1"/>
    <property type="molecule type" value="Genomic_DNA"/>
</dbReference>
<evidence type="ECO:0000256" key="1">
    <source>
        <dbReference type="ARBA" id="ARBA00006940"/>
    </source>
</evidence>
<comment type="similarity">
    <text evidence="1">Belongs to the APC13 family.</text>
</comment>
<keyword evidence="8" id="KW-1185">Reference proteome</keyword>
<dbReference type="GO" id="GO:0005680">
    <property type="term" value="C:anaphase-promoting complex"/>
    <property type="evidence" value="ECO:0007669"/>
    <property type="project" value="InterPro"/>
</dbReference>
<organism evidence="7 8">
    <name type="scientific">Diversispora eburnea</name>
    <dbReference type="NCBI Taxonomy" id="1213867"/>
    <lineage>
        <taxon>Eukaryota</taxon>
        <taxon>Fungi</taxon>
        <taxon>Fungi incertae sedis</taxon>
        <taxon>Mucoromycota</taxon>
        <taxon>Glomeromycotina</taxon>
        <taxon>Glomeromycetes</taxon>
        <taxon>Diversisporales</taxon>
        <taxon>Diversisporaceae</taxon>
        <taxon>Diversispora</taxon>
    </lineage>
</organism>
<keyword evidence="2" id="KW-0132">Cell division</keyword>
<evidence type="ECO:0000256" key="5">
    <source>
        <dbReference type="ARBA" id="ARBA00023306"/>
    </source>
</evidence>
<dbReference type="AlphaFoldDB" id="A0A9N8UXL2"/>
<dbReference type="OrthoDB" id="2351920at2759"/>
<proteinExistence type="inferred from homology"/>
<protein>
    <submittedName>
        <fullName evidence="7">5743_t:CDS:1</fullName>
    </submittedName>
</protein>
<keyword evidence="3" id="KW-0498">Mitosis</keyword>
<keyword evidence="4" id="KW-0833">Ubl conjugation pathway</keyword>
<feature type="region of interest" description="Disordered" evidence="6">
    <location>
        <begin position="73"/>
        <end position="92"/>
    </location>
</feature>
<keyword evidence="5" id="KW-0131">Cell cycle</keyword>
<evidence type="ECO:0000256" key="3">
    <source>
        <dbReference type="ARBA" id="ARBA00022776"/>
    </source>
</evidence>
<sequence>MDGRFNHAHLRDTKHLDFIDKWENDELPKDGIAVPLKYQPPSLEENEEYELIPEQLKQDTDKWKDLALDFLNELPQQQNHSHNSQSQQPPTQ</sequence>
<evidence type="ECO:0000256" key="6">
    <source>
        <dbReference type="SAM" id="MobiDB-lite"/>
    </source>
</evidence>
<evidence type="ECO:0000256" key="4">
    <source>
        <dbReference type="ARBA" id="ARBA00022786"/>
    </source>
</evidence>
<dbReference type="InterPro" id="IPR008401">
    <property type="entry name" value="Apc13"/>
</dbReference>
<dbReference type="GO" id="GO:0051301">
    <property type="term" value="P:cell division"/>
    <property type="evidence" value="ECO:0007669"/>
    <property type="project" value="UniProtKB-KW"/>
</dbReference>
<accession>A0A9N8UXL2</accession>
<evidence type="ECO:0000313" key="7">
    <source>
        <dbReference type="EMBL" id="CAG8435470.1"/>
    </source>
</evidence>
<comment type="caution">
    <text evidence="7">The sequence shown here is derived from an EMBL/GenBank/DDBJ whole genome shotgun (WGS) entry which is preliminary data.</text>
</comment>
<dbReference type="Proteomes" id="UP000789706">
    <property type="component" value="Unassembled WGS sequence"/>
</dbReference>
<feature type="compositionally biased region" description="Low complexity" evidence="6">
    <location>
        <begin position="75"/>
        <end position="92"/>
    </location>
</feature>
<name>A0A9N8UXL2_9GLOM</name>
<gene>
    <name evidence="7" type="ORF">DEBURN_LOCUS883</name>
</gene>
<evidence type="ECO:0000313" key="8">
    <source>
        <dbReference type="Proteomes" id="UP000789706"/>
    </source>
</evidence>
<reference evidence="7" key="1">
    <citation type="submission" date="2021-06" db="EMBL/GenBank/DDBJ databases">
        <authorList>
            <person name="Kallberg Y."/>
            <person name="Tangrot J."/>
            <person name="Rosling A."/>
        </authorList>
    </citation>
    <scope>NUCLEOTIDE SEQUENCE</scope>
    <source>
        <strain evidence="7">AZ414A</strain>
    </source>
</reference>
<evidence type="ECO:0000256" key="2">
    <source>
        <dbReference type="ARBA" id="ARBA00022618"/>
    </source>
</evidence>
<dbReference type="Pfam" id="PF05839">
    <property type="entry name" value="Apc13p"/>
    <property type="match status" value="1"/>
</dbReference>